<keyword evidence="6" id="KW-1185">Reference proteome</keyword>
<dbReference type="InterPro" id="IPR008920">
    <property type="entry name" value="TF_FadR/GntR_C"/>
</dbReference>
<dbReference type="PROSITE" id="PS50949">
    <property type="entry name" value="HTH_GNTR"/>
    <property type="match status" value="1"/>
</dbReference>
<dbReference type="PANTHER" id="PTHR43537">
    <property type="entry name" value="TRANSCRIPTIONAL REGULATOR, GNTR FAMILY"/>
    <property type="match status" value="1"/>
</dbReference>
<dbReference type="InterPro" id="IPR036390">
    <property type="entry name" value="WH_DNA-bd_sf"/>
</dbReference>
<dbReference type="Pfam" id="PF00392">
    <property type="entry name" value="GntR"/>
    <property type="match status" value="1"/>
</dbReference>
<dbReference type="InterPro" id="IPR011711">
    <property type="entry name" value="GntR_C"/>
</dbReference>
<dbReference type="SUPFAM" id="SSF46785">
    <property type="entry name" value="Winged helix' DNA-binding domain"/>
    <property type="match status" value="1"/>
</dbReference>
<dbReference type="CDD" id="cd07377">
    <property type="entry name" value="WHTH_GntR"/>
    <property type="match status" value="1"/>
</dbReference>
<name>A0ABS4CL24_9ENTE</name>
<comment type="caution">
    <text evidence="5">The sequence shown here is derived from an EMBL/GenBank/DDBJ whole genome shotgun (WGS) entry which is preliminary data.</text>
</comment>
<evidence type="ECO:0000259" key="4">
    <source>
        <dbReference type="PROSITE" id="PS50949"/>
    </source>
</evidence>
<keyword evidence="1" id="KW-0805">Transcription regulation</keyword>
<dbReference type="SMART" id="SM00345">
    <property type="entry name" value="HTH_GNTR"/>
    <property type="match status" value="1"/>
</dbReference>
<sequence length="211" mass="23986">MTDTKRNLVNETISELIIYINNKELPVGTKLPNETILASTLNVGRSTLREAVKILAFSNVLDVRHGSGTYIKNLAYTGDYSSDELLTAREMLETQAVTSIITYGFDPEEMLTLKEKLFLRNQLLANGKFSEYVTADLAFHQKIIELAKNPFLAKWYEEIKPELKTYLSGQVLKLKDYADNTEIHNDLYQALIDGNKEQAVKLVKQNSYSEK</sequence>
<dbReference type="Proteomes" id="UP000673375">
    <property type="component" value="Unassembled WGS sequence"/>
</dbReference>
<evidence type="ECO:0000256" key="3">
    <source>
        <dbReference type="ARBA" id="ARBA00023163"/>
    </source>
</evidence>
<dbReference type="InterPro" id="IPR000524">
    <property type="entry name" value="Tscrpt_reg_HTH_GntR"/>
</dbReference>
<dbReference type="InterPro" id="IPR036388">
    <property type="entry name" value="WH-like_DNA-bd_sf"/>
</dbReference>
<dbReference type="EMBL" id="JAEDXU010000004">
    <property type="protein sequence ID" value="MBP1046657.1"/>
    <property type="molecule type" value="Genomic_DNA"/>
</dbReference>
<evidence type="ECO:0000256" key="1">
    <source>
        <dbReference type="ARBA" id="ARBA00023015"/>
    </source>
</evidence>
<dbReference type="SMART" id="SM00895">
    <property type="entry name" value="FCD"/>
    <property type="match status" value="1"/>
</dbReference>
<keyword evidence="2" id="KW-0238">DNA-binding</keyword>
<dbReference type="Pfam" id="PF07729">
    <property type="entry name" value="FCD"/>
    <property type="match status" value="1"/>
</dbReference>
<evidence type="ECO:0000256" key="2">
    <source>
        <dbReference type="ARBA" id="ARBA00023125"/>
    </source>
</evidence>
<dbReference type="PANTHER" id="PTHR43537:SF5">
    <property type="entry name" value="UXU OPERON TRANSCRIPTIONAL REGULATOR"/>
    <property type="match status" value="1"/>
</dbReference>
<organism evidence="5 6">
    <name type="scientific">Enterococcus larvae</name>
    <dbReference type="NCBI Taxonomy" id="2794352"/>
    <lineage>
        <taxon>Bacteria</taxon>
        <taxon>Bacillati</taxon>
        <taxon>Bacillota</taxon>
        <taxon>Bacilli</taxon>
        <taxon>Lactobacillales</taxon>
        <taxon>Enterococcaceae</taxon>
        <taxon>Enterococcus</taxon>
    </lineage>
</organism>
<evidence type="ECO:0000313" key="5">
    <source>
        <dbReference type="EMBL" id="MBP1046657.1"/>
    </source>
</evidence>
<protein>
    <submittedName>
        <fullName evidence="5">FadR family transcriptional regulator</fullName>
    </submittedName>
</protein>
<dbReference type="RefSeq" id="WP_209557444.1">
    <property type="nucleotide sequence ID" value="NZ_JAEDXU010000004.1"/>
</dbReference>
<gene>
    <name evidence="5" type="ORF">I6N96_10185</name>
</gene>
<dbReference type="Gene3D" id="1.10.10.10">
    <property type="entry name" value="Winged helix-like DNA-binding domain superfamily/Winged helix DNA-binding domain"/>
    <property type="match status" value="1"/>
</dbReference>
<reference evidence="5 6" key="1">
    <citation type="submission" date="2020-12" db="EMBL/GenBank/DDBJ databases">
        <title>Vagococcus allomyrinae sp. nov. and Enterococcus lavae sp. nov., isolated from the larvae of Allomyrina dichotoma.</title>
        <authorList>
            <person name="Lee S.D."/>
        </authorList>
    </citation>
    <scope>NUCLEOTIDE SEQUENCE [LARGE SCALE GENOMIC DNA]</scope>
    <source>
        <strain evidence="5 6">BWM-S5</strain>
    </source>
</reference>
<feature type="domain" description="HTH gntR-type" evidence="4">
    <location>
        <begin position="6"/>
        <end position="74"/>
    </location>
</feature>
<keyword evidence="3" id="KW-0804">Transcription</keyword>
<dbReference type="Gene3D" id="1.20.120.530">
    <property type="entry name" value="GntR ligand-binding domain-like"/>
    <property type="match status" value="1"/>
</dbReference>
<proteinExistence type="predicted"/>
<evidence type="ECO:0000313" key="6">
    <source>
        <dbReference type="Proteomes" id="UP000673375"/>
    </source>
</evidence>
<accession>A0ABS4CL24</accession>
<dbReference type="SUPFAM" id="SSF48008">
    <property type="entry name" value="GntR ligand-binding domain-like"/>
    <property type="match status" value="1"/>
</dbReference>